<evidence type="ECO:0000313" key="2">
    <source>
        <dbReference type="Proteomes" id="UP000694257"/>
    </source>
</evidence>
<evidence type="ECO:0000313" key="1">
    <source>
        <dbReference type="EMBL" id="QXN90230.1"/>
    </source>
</evidence>
<sequence>MNFPWLPRLAGALTAGYGAAVAVRPAVMLGPCGWSDDDPALRAVARMTALRDVASGLAMLVAPTPKALRLAIAARVLADASDATVLGIALRGRPQRGKAIAVAAGWGLVCAATAATTVRS</sequence>
<keyword evidence="2" id="KW-1185">Reference proteome</keyword>
<reference evidence="1 2" key="1">
    <citation type="submission" date="2021-07" db="EMBL/GenBank/DDBJ databases">
        <title>Whole Genome Sequence of Nocardia Iowensis.</title>
        <authorList>
            <person name="Lamm A."/>
            <person name="Collins-Fairclough A.M."/>
            <person name="Bunk B."/>
            <person name="Sproer C."/>
        </authorList>
    </citation>
    <scope>NUCLEOTIDE SEQUENCE [LARGE SCALE GENOMIC DNA]</scope>
    <source>
        <strain evidence="1 2">NRRL 5646</strain>
    </source>
</reference>
<protein>
    <recommendedName>
        <fullName evidence="3">DUF4267 domain-containing protein</fullName>
    </recommendedName>
</protein>
<dbReference type="RefSeq" id="WP_218471102.1">
    <property type="nucleotide sequence ID" value="NZ_BAABJN010000006.1"/>
</dbReference>
<name>A0ABX8RPL9_NOCIO</name>
<gene>
    <name evidence="1" type="ORF">KV110_33170</name>
</gene>
<dbReference type="EMBL" id="CP078145">
    <property type="protein sequence ID" value="QXN90230.1"/>
    <property type="molecule type" value="Genomic_DNA"/>
</dbReference>
<evidence type="ECO:0008006" key="3">
    <source>
        <dbReference type="Google" id="ProtNLM"/>
    </source>
</evidence>
<proteinExistence type="predicted"/>
<organism evidence="1 2">
    <name type="scientific">Nocardia iowensis</name>
    <dbReference type="NCBI Taxonomy" id="204891"/>
    <lineage>
        <taxon>Bacteria</taxon>
        <taxon>Bacillati</taxon>
        <taxon>Actinomycetota</taxon>
        <taxon>Actinomycetes</taxon>
        <taxon>Mycobacteriales</taxon>
        <taxon>Nocardiaceae</taxon>
        <taxon>Nocardia</taxon>
    </lineage>
</organism>
<accession>A0ABX8RPL9</accession>
<dbReference type="Proteomes" id="UP000694257">
    <property type="component" value="Chromosome"/>
</dbReference>